<dbReference type="InterPro" id="IPR004556">
    <property type="entry name" value="HemK-like"/>
</dbReference>
<dbReference type="GO" id="GO:0003676">
    <property type="term" value="F:nucleic acid binding"/>
    <property type="evidence" value="ECO:0007669"/>
    <property type="project" value="InterPro"/>
</dbReference>
<dbReference type="InterPro" id="IPR040758">
    <property type="entry name" value="PrmC_N"/>
</dbReference>
<dbReference type="SUPFAM" id="SSF53335">
    <property type="entry name" value="S-adenosyl-L-methionine-dependent methyltransferases"/>
    <property type="match status" value="1"/>
</dbReference>
<dbReference type="RefSeq" id="WP_147158807.1">
    <property type="nucleotide sequence ID" value="NZ_BJYR01000009.1"/>
</dbReference>
<dbReference type="PANTHER" id="PTHR18895">
    <property type="entry name" value="HEMK METHYLTRANSFERASE"/>
    <property type="match status" value="1"/>
</dbReference>
<evidence type="ECO:0000256" key="2">
    <source>
        <dbReference type="ARBA" id="ARBA00022679"/>
    </source>
</evidence>
<feature type="binding site" evidence="4">
    <location>
        <position position="140"/>
    </location>
    <ligand>
        <name>S-adenosyl-L-methionine</name>
        <dbReference type="ChEBI" id="CHEBI:59789"/>
    </ligand>
</feature>
<dbReference type="EMBL" id="BJYR01000009">
    <property type="protein sequence ID" value="GEN99453.1"/>
    <property type="molecule type" value="Genomic_DNA"/>
</dbReference>
<dbReference type="InterPro" id="IPR050320">
    <property type="entry name" value="N5-glutamine_MTase"/>
</dbReference>
<keyword evidence="3 4" id="KW-0949">S-adenosyl-L-methionine</keyword>
<evidence type="ECO:0000256" key="1">
    <source>
        <dbReference type="ARBA" id="ARBA00022603"/>
    </source>
</evidence>
<reference evidence="7 8" key="1">
    <citation type="submission" date="2019-07" db="EMBL/GenBank/DDBJ databases">
        <title>Whole genome shotgun sequence of Novosphingobium sediminis NBRC 106119.</title>
        <authorList>
            <person name="Hosoyama A."/>
            <person name="Uohara A."/>
            <person name="Ohji S."/>
            <person name="Ichikawa N."/>
        </authorList>
    </citation>
    <scope>NUCLEOTIDE SEQUENCE [LARGE SCALE GENOMIC DNA]</scope>
    <source>
        <strain evidence="7 8">NBRC 106119</strain>
    </source>
</reference>
<organism evidence="7 8">
    <name type="scientific">Novosphingobium sediminis</name>
    <dbReference type="NCBI Taxonomy" id="707214"/>
    <lineage>
        <taxon>Bacteria</taxon>
        <taxon>Pseudomonadati</taxon>
        <taxon>Pseudomonadota</taxon>
        <taxon>Alphaproteobacteria</taxon>
        <taxon>Sphingomonadales</taxon>
        <taxon>Sphingomonadaceae</taxon>
        <taxon>Novosphingobium</taxon>
    </lineage>
</organism>
<dbReference type="Gene3D" id="1.10.8.10">
    <property type="entry name" value="DNA helicase RuvA subunit, C-terminal domain"/>
    <property type="match status" value="1"/>
</dbReference>
<dbReference type="OrthoDB" id="9800643at2"/>
<dbReference type="GO" id="GO:0102559">
    <property type="term" value="F:peptide chain release factor N(5)-glutamine methyltransferase activity"/>
    <property type="evidence" value="ECO:0007669"/>
    <property type="project" value="UniProtKB-EC"/>
</dbReference>
<evidence type="ECO:0000259" key="6">
    <source>
        <dbReference type="Pfam" id="PF17827"/>
    </source>
</evidence>
<comment type="catalytic activity">
    <reaction evidence="4">
        <text>L-glutaminyl-[peptide chain release factor] + S-adenosyl-L-methionine = N(5)-methyl-L-glutaminyl-[peptide chain release factor] + S-adenosyl-L-homocysteine + H(+)</text>
        <dbReference type="Rhea" id="RHEA:42896"/>
        <dbReference type="Rhea" id="RHEA-COMP:10271"/>
        <dbReference type="Rhea" id="RHEA-COMP:10272"/>
        <dbReference type="ChEBI" id="CHEBI:15378"/>
        <dbReference type="ChEBI" id="CHEBI:30011"/>
        <dbReference type="ChEBI" id="CHEBI:57856"/>
        <dbReference type="ChEBI" id="CHEBI:59789"/>
        <dbReference type="ChEBI" id="CHEBI:61891"/>
        <dbReference type="EC" id="2.1.1.297"/>
    </reaction>
</comment>
<comment type="similarity">
    <text evidence="4">Belongs to the protein N5-glutamine methyltransferase family. PrmC subfamily.</text>
</comment>
<dbReference type="CDD" id="cd02440">
    <property type="entry name" value="AdoMet_MTases"/>
    <property type="match status" value="1"/>
</dbReference>
<feature type="binding site" evidence="4">
    <location>
        <position position="187"/>
    </location>
    <ligand>
        <name>S-adenosyl-L-methionine</name>
        <dbReference type="ChEBI" id="CHEBI:59789"/>
    </ligand>
</feature>
<dbReference type="InterPro" id="IPR029063">
    <property type="entry name" value="SAM-dependent_MTases_sf"/>
</dbReference>
<evidence type="ECO:0000256" key="3">
    <source>
        <dbReference type="ARBA" id="ARBA00022691"/>
    </source>
</evidence>
<dbReference type="NCBIfam" id="TIGR03534">
    <property type="entry name" value="RF_mod_PrmC"/>
    <property type="match status" value="1"/>
</dbReference>
<dbReference type="Gene3D" id="3.40.50.150">
    <property type="entry name" value="Vaccinia Virus protein VP39"/>
    <property type="match status" value="1"/>
</dbReference>
<dbReference type="NCBIfam" id="TIGR00536">
    <property type="entry name" value="hemK_fam"/>
    <property type="match status" value="1"/>
</dbReference>
<keyword evidence="1 4" id="KW-0489">Methyltransferase</keyword>
<feature type="domain" description="Methyltransferase" evidence="5">
    <location>
        <begin position="112"/>
        <end position="187"/>
    </location>
</feature>
<dbReference type="GO" id="GO:0032259">
    <property type="term" value="P:methylation"/>
    <property type="evidence" value="ECO:0007669"/>
    <property type="project" value="UniProtKB-KW"/>
</dbReference>
<evidence type="ECO:0000259" key="5">
    <source>
        <dbReference type="Pfam" id="PF13847"/>
    </source>
</evidence>
<dbReference type="Pfam" id="PF17827">
    <property type="entry name" value="PrmC_N"/>
    <property type="match status" value="1"/>
</dbReference>
<comment type="function">
    <text evidence="4">Methylates the class 1 translation termination release factors RF1/PrfA and RF2/PrfB on the glutamine residue of the universally conserved GGQ motif.</text>
</comment>
<dbReference type="HAMAP" id="MF_02126">
    <property type="entry name" value="RF_methyltr_PrmC"/>
    <property type="match status" value="1"/>
</dbReference>
<protein>
    <recommendedName>
        <fullName evidence="4">Release factor glutamine methyltransferase</fullName>
        <shortName evidence="4">RF MTase</shortName>
        <ecNumber evidence="4">2.1.1.297</ecNumber>
    </recommendedName>
    <alternativeName>
        <fullName evidence="4">N5-glutamine methyltransferase PrmC</fullName>
    </alternativeName>
    <alternativeName>
        <fullName evidence="4">Protein-(glutamine-N5) MTase PrmC</fullName>
    </alternativeName>
    <alternativeName>
        <fullName evidence="4">Protein-glutamine N-methyltransferase PrmC</fullName>
    </alternativeName>
</protein>
<feature type="binding site" evidence="4">
    <location>
        <begin position="187"/>
        <end position="190"/>
    </location>
    <ligand>
        <name>substrate</name>
    </ligand>
</feature>
<proteinExistence type="inferred from homology"/>
<accession>A0A512AID9</accession>
<dbReference type="InterPro" id="IPR002052">
    <property type="entry name" value="DNA_methylase_N6_adenine_CS"/>
</dbReference>
<dbReference type="PANTHER" id="PTHR18895:SF74">
    <property type="entry name" value="MTRF1L RELEASE FACTOR GLUTAMINE METHYLTRANSFERASE"/>
    <property type="match status" value="1"/>
</dbReference>
<dbReference type="EC" id="2.1.1.297" evidence="4"/>
<comment type="caution">
    <text evidence="7">The sequence shown here is derived from an EMBL/GenBank/DDBJ whole genome shotgun (WGS) entry which is preliminary data.</text>
</comment>
<keyword evidence="8" id="KW-1185">Reference proteome</keyword>
<dbReference type="Proteomes" id="UP000321464">
    <property type="component" value="Unassembled WGS sequence"/>
</dbReference>
<dbReference type="AlphaFoldDB" id="A0A512AID9"/>
<keyword evidence="2 4" id="KW-0808">Transferase</keyword>
<dbReference type="PROSITE" id="PS00092">
    <property type="entry name" value="N6_MTASE"/>
    <property type="match status" value="1"/>
</dbReference>
<evidence type="ECO:0000313" key="7">
    <source>
        <dbReference type="EMBL" id="GEN99453.1"/>
    </source>
</evidence>
<dbReference type="InterPro" id="IPR019874">
    <property type="entry name" value="RF_methyltr_PrmC"/>
</dbReference>
<name>A0A512AID9_9SPHN</name>
<evidence type="ECO:0000313" key="8">
    <source>
        <dbReference type="Proteomes" id="UP000321464"/>
    </source>
</evidence>
<feature type="domain" description="Release factor glutamine methyltransferase N-terminal" evidence="6">
    <location>
        <begin position="7"/>
        <end position="72"/>
    </location>
</feature>
<dbReference type="Pfam" id="PF13847">
    <property type="entry name" value="Methyltransf_31"/>
    <property type="match status" value="1"/>
</dbReference>
<dbReference type="InterPro" id="IPR025714">
    <property type="entry name" value="Methyltranfer_dom"/>
</dbReference>
<feature type="binding site" evidence="4">
    <location>
        <position position="169"/>
    </location>
    <ligand>
        <name>S-adenosyl-L-methionine</name>
        <dbReference type="ChEBI" id="CHEBI:59789"/>
    </ligand>
</feature>
<evidence type="ECO:0000256" key="4">
    <source>
        <dbReference type="HAMAP-Rule" id="MF_02126"/>
    </source>
</evidence>
<feature type="binding site" evidence="4">
    <location>
        <begin position="117"/>
        <end position="121"/>
    </location>
    <ligand>
        <name>S-adenosyl-L-methionine</name>
        <dbReference type="ChEBI" id="CHEBI:59789"/>
    </ligand>
</feature>
<gene>
    <name evidence="4 7" type="primary">prmC</name>
    <name evidence="7" type="ORF">NSE01_12860</name>
</gene>
<sequence length="276" mass="29020">MPDIRAALREAAERLSATSDTARLDAELLMAHALGVTRTDVLLGRVEGEVPAPFEALLQRRLNHEPVAYILGTQPFYGLDLVVSPAVLIPRGDSETVIEAARIARDGRPPARILDLGTGSGALLIAALSLWPEAEGIGLERSDSAREVATRNANANGLAARARIIAGDWTRPGWTEALGRFDLILANPPYVETDADLAPSVRAHEPAEALFAGPDGLDDYRLLIPAMPGLLAPGGTALVEIGAAQGDAVSALARDAGLAAKVHFDLAGRPRCVEMA</sequence>